<comment type="function">
    <text evidence="12 13">ATP-specific succinyl-CoA synthetase functions in the citric acid cycle (TCA), coupling the hydrolysis of succinyl-CoA to the synthesis of ATP and thus represents the only step of substrate-level phosphorylation in the TCA. The beta subunit provides nucleotide specificity of the enzyme and binds the substrate succinate, while the binding sites for coenzyme A and phosphate are found in the alpha subunit.</text>
</comment>
<dbReference type="GO" id="GO:0006104">
    <property type="term" value="P:succinyl-CoA metabolic process"/>
    <property type="evidence" value="ECO:0007669"/>
    <property type="project" value="TreeGrafter"/>
</dbReference>
<protein>
    <recommendedName>
        <fullName evidence="13">Succinate--CoA ligase [ADP-forming] subunit beta, mitochondrial</fullName>
        <ecNumber evidence="13">6.2.1.5</ecNumber>
    </recommendedName>
    <alternativeName>
        <fullName evidence="13">ATP-specific succinyl-CoA synthetase subunit beta</fullName>
        <shortName evidence="13">A-SCS</shortName>
    </alternativeName>
    <alternativeName>
        <fullName evidence="13">Succinyl-CoA synthetase beta-A chain</fullName>
        <shortName evidence="13">SCS-betaA</shortName>
    </alternativeName>
</protein>
<dbReference type="GO" id="GO:0042709">
    <property type="term" value="C:succinate-CoA ligase complex"/>
    <property type="evidence" value="ECO:0007669"/>
    <property type="project" value="TreeGrafter"/>
</dbReference>
<dbReference type="InterPro" id="IPR013815">
    <property type="entry name" value="ATP_grasp_subdomain_1"/>
</dbReference>
<keyword evidence="3 13" id="KW-0816">Tricarboxylic acid cycle</keyword>
<evidence type="ECO:0000313" key="15">
    <source>
        <dbReference type="Proteomes" id="UP000515152"/>
    </source>
</evidence>
<comment type="subunit">
    <text evidence="13">Heterodimer of an alpha and a beta subunit. The beta subunit determines specificity for ATP.</text>
</comment>
<evidence type="ECO:0000259" key="14">
    <source>
        <dbReference type="PROSITE" id="PS50975"/>
    </source>
</evidence>
<dbReference type="CTD" id="8803"/>
<feature type="binding site" evidence="13">
    <location>
        <begin position="383"/>
        <end position="385"/>
    </location>
    <ligand>
        <name>substrate</name>
        <note>ligand shared with subunit alpha</note>
    </ligand>
</feature>
<feature type="binding site" evidence="13">
    <location>
        <position position="261"/>
    </location>
    <ligand>
        <name>Mg(2+)</name>
        <dbReference type="ChEBI" id="CHEBI:18420"/>
    </ligand>
</feature>
<dbReference type="Pfam" id="PF08442">
    <property type="entry name" value="ATP-grasp_2"/>
    <property type="match status" value="1"/>
</dbReference>
<keyword evidence="7 13" id="KW-0067">ATP-binding</keyword>
<comment type="pathway">
    <text evidence="2 13">Carbohydrate metabolism; tricarboxylic acid cycle; succinate from succinyl-CoA (ligase route): step 1/1.</text>
</comment>
<comment type="cofactor">
    <cofactor evidence="13">
        <name>Mg(2+)</name>
        <dbReference type="ChEBI" id="CHEBI:18420"/>
    </cofactor>
    <text evidence="13">Binds 1 Mg(2+) ion per subunit.</text>
</comment>
<evidence type="ECO:0000256" key="9">
    <source>
        <dbReference type="ARBA" id="ARBA00022946"/>
    </source>
</evidence>
<dbReference type="InterPro" id="IPR005811">
    <property type="entry name" value="SUCC_ACL_C"/>
</dbReference>
<evidence type="ECO:0000256" key="1">
    <source>
        <dbReference type="ARBA" id="ARBA00004173"/>
    </source>
</evidence>
<evidence type="ECO:0000256" key="6">
    <source>
        <dbReference type="ARBA" id="ARBA00022741"/>
    </source>
</evidence>
<dbReference type="Gene3D" id="3.30.470.20">
    <property type="entry name" value="ATP-grasp fold, B domain"/>
    <property type="match status" value="1"/>
</dbReference>
<dbReference type="InterPro" id="IPR016102">
    <property type="entry name" value="Succinyl-CoA_synth-like"/>
</dbReference>
<dbReference type="GO" id="GO:0004775">
    <property type="term" value="F:succinate-CoA ligase (ADP-forming) activity"/>
    <property type="evidence" value="ECO:0007669"/>
    <property type="project" value="UniProtKB-UniRule"/>
</dbReference>
<feature type="binding site" evidence="13">
    <location>
        <position position="326"/>
    </location>
    <ligand>
        <name>substrate</name>
        <note>ligand shared with subunit alpha</note>
    </ligand>
</feature>
<dbReference type="NCBIfam" id="TIGR01016">
    <property type="entry name" value="sucCoAbeta"/>
    <property type="match status" value="1"/>
</dbReference>
<keyword evidence="10 13" id="KW-0496">Mitochondrion</keyword>
<dbReference type="PIRSF" id="PIRSF001554">
    <property type="entry name" value="SucCS_beta"/>
    <property type="match status" value="1"/>
</dbReference>
<keyword evidence="6 13" id="KW-0547">Nucleotide-binding</keyword>
<dbReference type="HAMAP" id="MF_03220">
    <property type="entry name" value="Succ_CoA_betaA_euk"/>
    <property type="match status" value="1"/>
</dbReference>
<dbReference type="UniPathway" id="UPA00223">
    <property type="reaction ID" value="UER00999"/>
</dbReference>
<dbReference type="InterPro" id="IPR013650">
    <property type="entry name" value="ATP-grasp_succ-CoA_synth-type"/>
</dbReference>
<dbReference type="SUPFAM" id="SSF56059">
    <property type="entry name" value="Glutathione synthetase ATP-binding domain-like"/>
    <property type="match status" value="1"/>
</dbReference>
<dbReference type="AlphaFoldDB" id="A0A6P3VQX3"/>
<feature type="binding site" evidence="13">
    <location>
        <position position="275"/>
    </location>
    <ligand>
        <name>Mg(2+)</name>
        <dbReference type="ChEBI" id="CHEBI:18420"/>
    </ligand>
</feature>
<evidence type="ECO:0000313" key="16">
    <source>
        <dbReference type="RefSeq" id="XP_012678878.1"/>
    </source>
</evidence>
<evidence type="ECO:0000256" key="12">
    <source>
        <dbReference type="ARBA" id="ARBA00054304"/>
    </source>
</evidence>
<dbReference type="GO" id="GO:0005739">
    <property type="term" value="C:mitochondrion"/>
    <property type="evidence" value="ECO:0007669"/>
    <property type="project" value="UniProtKB-SubCell"/>
</dbReference>
<keyword evidence="5 13" id="KW-0479">Metal-binding</keyword>
<dbReference type="EC" id="6.2.1.5" evidence="13"/>
<dbReference type="OrthoDB" id="1552at2759"/>
<dbReference type="FunFam" id="3.40.50.261:FF:000001">
    <property type="entry name" value="Succinate--CoA ligase [ADP-forming] subunit beta"/>
    <property type="match status" value="1"/>
</dbReference>
<accession>A0A6P3VQX3</accession>
<feature type="binding site" evidence="13">
    <location>
        <position position="101"/>
    </location>
    <ligand>
        <name>ATP</name>
        <dbReference type="ChEBI" id="CHEBI:30616"/>
    </ligand>
</feature>
<keyword evidence="4 13" id="KW-0436">Ligase</keyword>
<dbReference type="GO" id="GO:0005524">
    <property type="term" value="F:ATP binding"/>
    <property type="evidence" value="ECO:0007669"/>
    <property type="project" value="UniProtKB-UniRule"/>
</dbReference>
<evidence type="ECO:0000256" key="10">
    <source>
        <dbReference type="ARBA" id="ARBA00023128"/>
    </source>
</evidence>
<dbReference type="FunFam" id="3.30.1490.20:FF:000040">
    <property type="entry name" value="Succinate--CoA ligase [ADP-forming] subunit beta mitochondrial"/>
    <property type="match status" value="1"/>
</dbReference>
<keyword evidence="8 13" id="KW-0460">Magnesium</keyword>
<dbReference type="InterPro" id="IPR034723">
    <property type="entry name" value="Succ_CoA_betaA_euk"/>
</dbReference>
<dbReference type="FunFam" id="3.30.470.20:FF:000002">
    <property type="entry name" value="Succinate--CoA ligase [ADP-forming] subunit beta"/>
    <property type="match status" value="1"/>
</dbReference>
<dbReference type="Gene3D" id="3.40.50.261">
    <property type="entry name" value="Succinyl-CoA synthetase domains"/>
    <property type="match status" value="1"/>
</dbReference>
<comment type="similarity">
    <text evidence="13">Belongs to the succinate/malate CoA ligase beta subunit family. ATP-specific subunit beta subfamily.</text>
</comment>
<dbReference type="SUPFAM" id="SSF52210">
    <property type="entry name" value="Succinyl-CoA synthetase domains"/>
    <property type="match status" value="1"/>
</dbReference>
<dbReference type="Pfam" id="PF00549">
    <property type="entry name" value="Ligase_CoA"/>
    <property type="match status" value="1"/>
</dbReference>
<proteinExistence type="inferred from homology"/>
<dbReference type="NCBIfam" id="NF001913">
    <property type="entry name" value="PRK00696.1"/>
    <property type="match status" value="1"/>
</dbReference>
<evidence type="ECO:0000256" key="8">
    <source>
        <dbReference type="ARBA" id="ARBA00022842"/>
    </source>
</evidence>
<evidence type="ECO:0000256" key="4">
    <source>
        <dbReference type="ARBA" id="ARBA00022598"/>
    </source>
</evidence>
<gene>
    <name evidence="16" type="primary">sucla2</name>
    <name evidence="13" type="synonym">SUCLA2</name>
</gene>
<evidence type="ECO:0000256" key="7">
    <source>
        <dbReference type="ARBA" id="ARBA00022840"/>
    </source>
</evidence>
<feature type="binding site" evidence="13">
    <location>
        <begin position="108"/>
        <end position="110"/>
    </location>
    <ligand>
        <name>ATP</name>
        <dbReference type="ChEBI" id="CHEBI:30616"/>
    </ligand>
</feature>
<dbReference type="PANTHER" id="PTHR11815:SF1">
    <property type="entry name" value="SUCCINATE--COA LIGASE [ADP-FORMING] SUBUNIT BETA, MITOCHONDRIAL"/>
    <property type="match status" value="1"/>
</dbReference>
<feature type="site" description="Important for substrate specificity" evidence="13">
    <location>
        <position position="165"/>
    </location>
</feature>
<keyword evidence="9" id="KW-0809">Transit peptide</keyword>
<dbReference type="PROSITE" id="PS50975">
    <property type="entry name" value="ATP_GRASP"/>
    <property type="match status" value="1"/>
</dbReference>
<dbReference type="Gene3D" id="3.30.1490.20">
    <property type="entry name" value="ATP-grasp fold, A domain"/>
    <property type="match status" value="1"/>
</dbReference>
<dbReference type="InterPro" id="IPR005809">
    <property type="entry name" value="Succ_CoA_ligase-like_bsu"/>
</dbReference>
<dbReference type="PANTHER" id="PTHR11815">
    <property type="entry name" value="SUCCINYL-COA SYNTHETASE BETA CHAIN"/>
    <property type="match status" value="1"/>
</dbReference>
<comment type="catalytic activity">
    <reaction evidence="11 13">
        <text>succinate + ATP + CoA = succinyl-CoA + ADP + phosphate</text>
        <dbReference type="Rhea" id="RHEA:17661"/>
        <dbReference type="ChEBI" id="CHEBI:30031"/>
        <dbReference type="ChEBI" id="CHEBI:30616"/>
        <dbReference type="ChEBI" id="CHEBI:43474"/>
        <dbReference type="ChEBI" id="CHEBI:57287"/>
        <dbReference type="ChEBI" id="CHEBI:57292"/>
        <dbReference type="ChEBI" id="CHEBI:456216"/>
        <dbReference type="EC" id="6.2.1.5"/>
    </reaction>
</comment>
<dbReference type="HAMAP" id="MF_00558">
    <property type="entry name" value="Succ_CoA_beta"/>
    <property type="match status" value="1"/>
</dbReference>
<feature type="site" description="Important for substrate specificity" evidence="13">
    <location>
        <position position="97"/>
    </location>
</feature>
<dbReference type="KEGG" id="char:105896641"/>
<evidence type="ECO:0000256" key="11">
    <source>
        <dbReference type="ARBA" id="ARBA00050456"/>
    </source>
</evidence>
<organism evidence="15 16">
    <name type="scientific">Clupea harengus</name>
    <name type="common">Atlantic herring</name>
    <dbReference type="NCBI Taxonomy" id="7950"/>
    <lineage>
        <taxon>Eukaryota</taxon>
        <taxon>Metazoa</taxon>
        <taxon>Chordata</taxon>
        <taxon>Craniata</taxon>
        <taxon>Vertebrata</taxon>
        <taxon>Euteleostomi</taxon>
        <taxon>Actinopterygii</taxon>
        <taxon>Neopterygii</taxon>
        <taxon>Teleostei</taxon>
        <taxon>Clupei</taxon>
        <taxon>Clupeiformes</taxon>
        <taxon>Clupeoidei</taxon>
        <taxon>Clupeidae</taxon>
        <taxon>Clupea</taxon>
    </lineage>
</organism>
<dbReference type="InterPro" id="IPR011761">
    <property type="entry name" value="ATP-grasp"/>
</dbReference>
<dbReference type="GO" id="GO:0006099">
    <property type="term" value="P:tricarboxylic acid cycle"/>
    <property type="evidence" value="ECO:0007669"/>
    <property type="project" value="UniProtKB-UniRule"/>
</dbReference>
<sequence length="466" mass="50231">MATSLICGRLSAGLRNSGSRTTLSSATKVLAGATGLFGGHGSQQPPLAMQQQQRHLSLHEYMSIGLLKEAGICVPEGMVATTSEEAYSVAKQIGSKDLVVKAQVLAGGRGKGTFEGGLKGGVRIVYSPEEARDISSQMIGKKLYTKQTGEAGRICNQVFICERRYPRREYYFAITMERSFQGPVLIGSSQGGVNIEDVAAENPDAIVKEPIDIMEGIKKEQAVRLAEKMGFPKALINDASESIIKLYNVFIQYDASMLEINPMVEDSDGQVMCMDAKLNFDSNAAYRQKKVFDMQDWSQEDPRDRQAAKADLNYIGLDGTIGCLVNGAGLAMATMDIIKLHGGTPANFLDVGGGATAHQVTEAFKLITSDKKVQAIMVNIFGGIMRCDVIAQGIIMAVTDLELKIPIVVRLQGTRVDDAKALIAASPLKILACDDLDEAAKMVVKLSEIVSLAKQAQVDITFQLPI</sequence>
<dbReference type="PROSITE" id="PS01217">
    <property type="entry name" value="SUCCINYL_COA_LIG_3"/>
    <property type="match status" value="1"/>
</dbReference>
<reference evidence="16" key="1">
    <citation type="submission" date="2025-08" db="UniProtKB">
        <authorList>
            <consortium name="RefSeq"/>
        </authorList>
    </citation>
    <scope>IDENTIFICATION</scope>
</reference>
<feature type="domain" description="ATP-grasp" evidence="14">
    <location>
        <begin position="64"/>
        <end position="291"/>
    </location>
</feature>
<keyword evidence="15" id="KW-1185">Reference proteome</keyword>
<evidence type="ECO:0000256" key="5">
    <source>
        <dbReference type="ARBA" id="ARBA00022723"/>
    </source>
</evidence>
<evidence type="ECO:0000256" key="13">
    <source>
        <dbReference type="HAMAP-Rule" id="MF_03220"/>
    </source>
</evidence>
<dbReference type="Proteomes" id="UP000515152">
    <property type="component" value="Chromosome 21"/>
</dbReference>
<dbReference type="InterPro" id="IPR017866">
    <property type="entry name" value="Succ-CoA_synthase_bsu_CS"/>
</dbReference>
<name>A0A6P3VQX3_CLUHA</name>
<dbReference type="GO" id="GO:0000287">
    <property type="term" value="F:magnesium ion binding"/>
    <property type="evidence" value="ECO:0007669"/>
    <property type="project" value="UniProtKB-UniRule"/>
</dbReference>
<dbReference type="RefSeq" id="XP_012678878.1">
    <property type="nucleotide sequence ID" value="XM_012823424.3"/>
</dbReference>
<evidence type="ECO:0000256" key="3">
    <source>
        <dbReference type="ARBA" id="ARBA00022532"/>
    </source>
</evidence>
<dbReference type="GeneID" id="105896641"/>
<comment type="subcellular location">
    <subcellularLocation>
        <location evidence="1 13">Mitochondrion</location>
    </subcellularLocation>
</comment>
<evidence type="ECO:0000256" key="2">
    <source>
        <dbReference type="ARBA" id="ARBA00005064"/>
    </source>
</evidence>